<dbReference type="EMBL" id="CAJNRE010015172">
    <property type="protein sequence ID" value="CAF2134932.1"/>
    <property type="molecule type" value="Genomic_DNA"/>
</dbReference>
<accession>A0A820F1C5</accession>
<evidence type="ECO:0000313" key="6">
    <source>
        <dbReference type="Proteomes" id="UP000663866"/>
    </source>
</evidence>
<evidence type="ECO:0000259" key="1">
    <source>
        <dbReference type="Pfam" id="PF01498"/>
    </source>
</evidence>
<dbReference type="PANTHER" id="PTHR46068:SF1">
    <property type="entry name" value="TRANSPOSASE IS30-LIKE HTH DOMAIN-CONTAINING PROTEIN"/>
    <property type="match status" value="1"/>
</dbReference>
<sequence length="334" mass="38938">MGKKAVSIDTKKGIILLRDTGMCQHEISRKLKFSRTCVRQTIRKFNELHTTATKPGAGRPFKMTRRQKRAIKLQQLRDDTLSLNDLVRYAQASLNLNISRQTVSRILREFDLVSYVAPIKPQITHEQRRCRIFWCYKHLSWTETGWSNVIFPDEANFEIVTWNNRIYIRRFWNDVKRHERFQPRVHRGGGLGIWSYITYNDLGPPKPDTLFTEQKDTSTAKLYDFLTDLNLSDTDLTINESEQLKLLLVKYYKSFEDQLGRTSLIQHHIDTGNTKPIKLRPYRVSPARKEISSTELTKMINAGIIERCNSPYAAPITLQPKKTVHCDFVSTFVS</sequence>
<dbReference type="InterPro" id="IPR009057">
    <property type="entry name" value="Homeodomain-like_sf"/>
</dbReference>
<dbReference type="EMBL" id="CAJOBG010008959">
    <property type="protein sequence ID" value="CAF4255776.1"/>
    <property type="molecule type" value="Genomic_DNA"/>
</dbReference>
<feature type="domain" description="Transposase Tc1-like" evidence="1">
    <location>
        <begin position="68"/>
        <end position="139"/>
    </location>
</feature>
<dbReference type="InterPro" id="IPR002492">
    <property type="entry name" value="Transposase_Tc1-like"/>
</dbReference>
<dbReference type="Proteomes" id="UP000676336">
    <property type="component" value="Unassembled WGS sequence"/>
</dbReference>
<dbReference type="InterPro" id="IPR043502">
    <property type="entry name" value="DNA/RNA_pol_sf"/>
</dbReference>
<proteinExistence type="predicted"/>
<dbReference type="GO" id="GO:0003677">
    <property type="term" value="F:DNA binding"/>
    <property type="evidence" value="ECO:0007669"/>
    <property type="project" value="InterPro"/>
</dbReference>
<keyword evidence="6" id="KW-1185">Reference proteome</keyword>
<dbReference type="Proteomes" id="UP000663824">
    <property type="component" value="Unassembled WGS sequence"/>
</dbReference>
<dbReference type="Gene3D" id="1.10.10.10">
    <property type="entry name" value="Winged helix-like DNA-binding domain superfamily/Winged helix DNA-binding domain"/>
    <property type="match status" value="1"/>
</dbReference>
<dbReference type="PANTHER" id="PTHR46068">
    <property type="entry name" value="PROTEIN CBG27172"/>
    <property type="match status" value="1"/>
</dbReference>
<dbReference type="EMBL" id="CAJOBI010034783">
    <property type="protein sequence ID" value="CAF4292925.1"/>
    <property type="molecule type" value="Genomic_DNA"/>
</dbReference>
<dbReference type="SUPFAM" id="SSF56672">
    <property type="entry name" value="DNA/RNA polymerases"/>
    <property type="match status" value="1"/>
</dbReference>
<reference evidence="4" key="1">
    <citation type="submission" date="2021-02" db="EMBL/GenBank/DDBJ databases">
        <authorList>
            <person name="Nowell W R."/>
        </authorList>
    </citation>
    <scope>NUCLEOTIDE SEQUENCE</scope>
</reference>
<dbReference type="Gene3D" id="3.10.10.10">
    <property type="entry name" value="HIV Type 1 Reverse Transcriptase, subunit A, domain 1"/>
    <property type="match status" value="1"/>
</dbReference>
<gene>
    <name evidence="3" type="ORF">MBJ925_LOCUS28334</name>
    <name evidence="4" type="ORF">OVN521_LOCUS29280</name>
    <name evidence="5" type="ORF">SMN809_LOCUS25753</name>
    <name evidence="2" type="ORF">WKI299_LOCUS9488</name>
</gene>
<name>A0A820F1C5_9BILA</name>
<dbReference type="GO" id="GO:0015074">
    <property type="term" value="P:DNA integration"/>
    <property type="evidence" value="ECO:0007669"/>
    <property type="project" value="InterPro"/>
</dbReference>
<evidence type="ECO:0000313" key="3">
    <source>
        <dbReference type="EMBL" id="CAF2134932.1"/>
    </source>
</evidence>
<dbReference type="InterPro" id="IPR036388">
    <property type="entry name" value="WH-like_DNA-bd_sf"/>
</dbReference>
<dbReference type="Pfam" id="PF01498">
    <property type="entry name" value="HTH_Tnp_Tc3_2"/>
    <property type="match status" value="1"/>
</dbReference>
<dbReference type="Proteomes" id="UP000663856">
    <property type="component" value="Unassembled WGS sequence"/>
</dbReference>
<dbReference type="AlphaFoldDB" id="A0A820F1C5"/>
<dbReference type="Gene3D" id="3.30.420.10">
    <property type="entry name" value="Ribonuclease H-like superfamily/Ribonuclease H"/>
    <property type="match status" value="1"/>
</dbReference>
<evidence type="ECO:0000313" key="4">
    <source>
        <dbReference type="EMBL" id="CAF4255776.1"/>
    </source>
</evidence>
<dbReference type="Proteomes" id="UP000663866">
    <property type="component" value="Unassembled WGS sequence"/>
</dbReference>
<evidence type="ECO:0000313" key="5">
    <source>
        <dbReference type="EMBL" id="CAF4292925.1"/>
    </source>
</evidence>
<dbReference type="InterPro" id="IPR036397">
    <property type="entry name" value="RNaseH_sf"/>
</dbReference>
<dbReference type="SUPFAM" id="SSF46689">
    <property type="entry name" value="Homeodomain-like"/>
    <property type="match status" value="1"/>
</dbReference>
<dbReference type="EMBL" id="CAJNRF010003068">
    <property type="protein sequence ID" value="CAF2047175.1"/>
    <property type="molecule type" value="Genomic_DNA"/>
</dbReference>
<organism evidence="4 6">
    <name type="scientific">Rotaria magnacalcarata</name>
    <dbReference type="NCBI Taxonomy" id="392030"/>
    <lineage>
        <taxon>Eukaryota</taxon>
        <taxon>Metazoa</taxon>
        <taxon>Spiralia</taxon>
        <taxon>Gnathifera</taxon>
        <taxon>Rotifera</taxon>
        <taxon>Eurotatoria</taxon>
        <taxon>Bdelloidea</taxon>
        <taxon>Philodinida</taxon>
        <taxon>Philodinidae</taxon>
        <taxon>Rotaria</taxon>
    </lineage>
</organism>
<dbReference type="GO" id="GO:0006313">
    <property type="term" value="P:DNA transposition"/>
    <property type="evidence" value="ECO:0007669"/>
    <property type="project" value="InterPro"/>
</dbReference>
<protein>
    <recommendedName>
        <fullName evidence="1">Transposase Tc1-like domain-containing protein</fullName>
    </recommendedName>
</protein>
<evidence type="ECO:0000313" key="2">
    <source>
        <dbReference type="EMBL" id="CAF2047175.1"/>
    </source>
</evidence>
<comment type="caution">
    <text evidence="4">The sequence shown here is derived from an EMBL/GenBank/DDBJ whole genome shotgun (WGS) entry which is preliminary data.</text>
</comment>